<reference evidence="1 2" key="1">
    <citation type="journal article" date="2014" name="Agronomy (Basel)">
        <title>A Draft Genome Sequence for Ensete ventricosum, the Drought-Tolerant Tree Against Hunger.</title>
        <authorList>
            <person name="Harrison J."/>
            <person name="Moore K.A."/>
            <person name="Paszkiewicz K."/>
            <person name="Jones T."/>
            <person name="Grant M."/>
            <person name="Ambacheew D."/>
            <person name="Muzemil S."/>
            <person name="Studholme D.J."/>
        </authorList>
    </citation>
    <scope>NUCLEOTIDE SEQUENCE [LARGE SCALE GENOMIC DNA]</scope>
</reference>
<protein>
    <submittedName>
        <fullName evidence="1">Uncharacterized protein</fullName>
    </submittedName>
</protein>
<proteinExistence type="predicted"/>
<evidence type="ECO:0000313" key="2">
    <source>
        <dbReference type="Proteomes" id="UP000287651"/>
    </source>
</evidence>
<gene>
    <name evidence="1" type="ORF">B296_00032052</name>
</gene>
<accession>A0A426Y392</accession>
<evidence type="ECO:0000313" key="1">
    <source>
        <dbReference type="EMBL" id="RRT46233.1"/>
    </source>
</evidence>
<comment type="caution">
    <text evidence="1">The sequence shown here is derived from an EMBL/GenBank/DDBJ whole genome shotgun (WGS) entry which is preliminary data.</text>
</comment>
<sequence length="111" mass="12477">MTIRIDQSQVHALRRGSDDIVGNSPGVHWELTESIGSLPGWHKGVRQKKIETYRKIIEGLDDAEGARREFARRFTKGIGKLARNTPKNRWRKTVRLAAIESGGCRIAGVRS</sequence>
<dbReference type="EMBL" id="AMZH03015321">
    <property type="protein sequence ID" value="RRT46233.1"/>
    <property type="molecule type" value="Genomic_DNA"/>
</dbReference>
<organism evidence="1 2">
    <name type="scientific">Ensete ventricosum</name>
    <name type="common">Abyssinian banana</name>
    <name type="synonym">Musa ensete</name>
    <dbReference type="NCBI Taxonomy" id="4639"/>
    <lineage>
        <taxon>Eukaryota</taxon>
        <taxon>Viridiplantae</taxon>
        <taxon>Streptophyta</taxon>
        <taxon>Embryophyta</taxon>
        <taxon>Tracheophyta</taxon>
        <taxon>Spermatophyta</taxon>
        <taxon>Magnoliopsida</taxon>
        <taxon>Liliopsida</taxon>
        <taxon>Zingiberales</taxon>
        <taxon>Musaceae</taxon>
        <taxon>Ensete</taxon>
    </lineage>
</organism>
<dbReference type="Proteomes" id="UP000287651">
    <property type="component" value="Unassembled WGS sequence"/>
</dbReference>
<dbReference type="AlphaFoldDB" id="A0A426Y392"/>
<name>A0A426Y392_ENSVE</name>